<evidence type="ECO:0000313" key="6">
    <source>
        <dbReference type="Proteomes" id="UP001596317"/>
    </source>
</evidence>
<dbReference type="RefSeq" id="WP_380054430.1">
    <property type="nucleotide sequence ID" value="NZ_JBHSWB010000001.1"/>
</dbReference>
<feature type="transmembrane region" description="Helical" evidence="4">
    <location>
        <begin position="64"/>
        <end position="84"/>
    </location>
</feature>
<evidence type="ECO:0000256" key="3">
    <source>
        <dbReference type="ARBA" id="ARBA00022679"/>
    </source>
</evidence>
<evidence type="ECO:0000313" key="5">
    <source>
        <dbReference type="EMBL" id="MFC6659738.1"/>
    </source>
</evidence>
<dbReference type="PANTHER" id="PTHR43630:SF1">
    <property type="entry name" value="POLY-BETA-1,6-N-ACETYL-D-GLUCOSAMINE SYNTHASE"/>
    <property type="match status" value="1"/>
</dbReference>
<keyword evidence="2 5" id="KW-0328">Glycosyltransferase</keyword>
<evidence type="ECO:0000256" key="2">
    <source>
        <dbReference type="ARBA" id="ARBA00022676"/>
    </source>
</evidence>
<feature type="transmembrane region" description="Helical" evidence="4">
    <location>
        <begin position="344"/>
        <end position="376"/>
    </location>
</feature>
<dbReference type="Gene3D" id="3.90.550.10">
    <property type="entry name" value="Spore Coat Polysaccharide Biosynthesis Protein SpsA, Chain A"/>
    <property type="match status" value="1"/>
</dbReference>
<organism evidence="5 6">
    <name type="scientific">Deinococcus multiflagellatus</name>
    <dbReference type="NCBI Taxonomy" id="1656887"/>
    <lineage>
        <taxon>Bacteria</taxon>
        <taxon>Thermotogati</taxon>
        <taxon>Deinococcota</taxon>
        <taxon>Deinococci</taxon>
        <taxon>Deinococcales</taxon>
        <taxon>Deinococcaceae</taxon>
        <taxon>Deinococcus</taxon>
    </lineage>
</organism>
<proteinExistence type="inferred from homology"/>
<comment type="similarity">
    <text evidence="1">Belongs to the glycosyltransferase 2 family.</text>
</comment>
<dbReference type="EMBL" id="JBHSWB010000001">
    <property type="protein sequence ID" value="MFC6659738.1"/>
    <property type="molecule type" value="Genomic_DNA"/>
</dbReference>
<evidence type="ECO:0000256" key="1">
    <source>
        <dbReference type="ARBA" id="ARBA00006739"/>
    </source>
</evidence>
<feature type="transmembrane region" description="Helical" evidence="4">
    <location>
        <begin position="396"/>
        <end position="416"/>
    </location>
</feature>
<protein>
    <submittedName>
        <fullName evidence="5">Glycosyltransferase</fullName>
        <ecNumber evidence="5">2.4.-.-</ecNumber>
    </submittedName>
</protein>
<dbReference type="Proteomes" id="UP001596317">
    <property type="component" value="Unassembled WGS sequence"/>
</dbReference>
<dbReference type="SUPFAM" id="SSF53448">
    <property type="entry name" value="Nucleotide-diphospho-sugar transferases"/>
    <property type="match status" value="1"/>
</dbReference>
<keyword evidence="3 5" id="KW-0808">Transferase</keyword>
<name>A0ABW1ZGZ4_9DEIO</name>
<evidence type="ECO:0000256" key="4">
    <source>
        <dbReference type="SAM" id="Phobius"/>
    </source>
</evidence>
<reference evidence="6" key="1">
    <citation type="journal article" date="2019" name="Int. J. Syst. Evol. Microbiol.">
        <title>The Global Catalogue of Microorganisms (GCM) 10K type strain sequencing project: providing services to taxonomists for standard genome sequencing and annotation.</title>
        <authorList>
            <consortium name="The Broad Institute Genomics Platform"/>
            <consortium name="The Broad Institute Genome Sequencing Center for Infectious Disease"/>
            <person name="Wu L."/>
            <person name="Ma J."/>
        </authorList>
    </citation>
    <scope>NUCLEOTIDE SEQUENCE [LARGE SCALE GENOMIC DNA]</scope>
    <source>
        <strain evidence="6">CCUG 63830</strain>
    </source>
</reference>
<dbReference type="Pfam" id="PF13641">
    <property type="entry name" value="Glyco_tranf_2_3"/>
    <property type="match status" value="1"/>
</dbReference>
<accession>A0ABW1ZGZ4</accession>
<dbReference type="EC" id="2.4.-.-" evidence="5"/>
<dbReference type="GO" id="GO:0016757">
    <property type="term" value="F:glycosyltransferase activity"/>
    <property type="evidence" value="ECO:0007669"/>
    <property type="project" value="UniProtKB-KW"/>
</dbReference>
<gene>
    <name evidence="5" type="ORF">ACFP90_04700</name>
</gene>
<dbReference type="PANTHER" id="PTHR43630">
    <property type="entry name" value="POLY-BETA-1,6-N-ACETYL-D-GLUCOSAMINE SYNTHASE"/>
    <property type="match status" value="1"/>
</dbReference>
<dbReference type="CDD" id="cd06423">
    <property type="entry name" value="CESA_like"/>
    <property type="match status" value="1"/>
</dbReference>
<keyword evidence="6" id="KW-1185">Reference proteome</keyword>
<dbReference type="InterPro" id="IPR029044">
    <property type="entry name" value="Nucleotide-diphossugar_trans"/>
</dbReference>
<keyword evidence="4" id="KW-0472">Membrane</keyword>
<keyword evidence="4" id="KW-1133">Transmembrane helix</keyword>
<keyword evidence="4" id="KW-0812">Transmembrane</keyword>
<comment type="caution">
    <text evidence="5">The sequence shown here is derived from an EMBL/GenBank/DDBJ whole genome shotgun (WGS) entry which is preliminary data.</text>
</comment>
<sequence length="472" mass="51124">MQALPALIAALRHRGYELTTVSELAGIPRAQANPPVSAGQRWLARLLGANFTALGWLGRLLDGLFKVGVTLSVLRLLVVLALALREVATRRAAPAPSPDAALPDMTVIVPAYNEARVIGATIASLLASDLPDLRVYVVDDGSTDGTAEVARAAYGTHPRVTIERIPNGGKAHALNHALAQVDSEVALFLDADTQVNPEAARLLRRHFADPRVVAVAGNAKVGNRVNLLTRWQALEYITAQNVERRALAQFNAISVVPGAIGAWRRAPLLRLGGFHHDTLAEDADLTMRALRAGYRVTYESGAVARTEAPETLRAFVKQRDRWMFGTLQATWKQRGALRSRARGLGLFTLPNVVLFQVLFPLVGALLDLSFVVSLAWALLQWPSHPDGGFSPTGPVLLFTGLFLLIDLCAAALAFVLEPGEDWRLLPLLLPQRIVYRQLLSYVAVRATLAALKGKPRGWNKLERSGRVAGAKA</sequence>